<comment type="cofactor">
    <cofactor evidence="1">
        <name>heme</name>
        <dbReference type="ChEBI" id="CHEBI:30413"/>
    </cofactor>
</comment>
<accession>A0A7J7G2J6</accession>
<dbReference type="Proteomes" id="UP000593564">
    <property type="component" value="Unassembled WGS sequence"/>
</dbReference>
<dbReference type="GO" id="GO:0020037">
    <property type="term" value="F:heme binding"/>
    <property type="evidence" value="ECO:0007669"/>
    <property type="project" value="InterPro"/>
</dbReference>
<dbReference type="PANTHER" id="PTHR47946">
    <property type="entry name" value="CYTOCHROME P450 78A7-RELATED"/>
    <property type="match status" value="1"/>
</dbReference>
<evidence type="ECO:0000256" key="7">
    <source>
        <dbReference type="ARBA" id="ARBA00023033"/>
    </source>
</evidence>
<evidence type="ECO:0000313" key="9">
    <source>
        <dbReference type="Proteomes" id="UP000593564"/>
    </source>
</evidence>
<proteinExistence type="inferred from homology"/>
<protein>
    <submittedName>
        <fullName evidence="8">Uncharacterized protein</fullName>
    </submittedName>
</protein>
<gene>
    <name evidence="8" type="ORF">HYC85_026028</name>
</gene>
<dbReference type="Pfam" id="PF00067">
    <property type="entry name" value="p450"/>
    <property type="match status" value="1"/>
</dbReference>
<name>A0A7J7G2J6_CAMSI</name>
<keyword evidence="7" id="KW-0503">Monooxygenase</keyword>
<evidence type="ECO:0000313" key="8">
    <source>
        <dbReference type="EMBL" id="KAF5934899.1"/>
    </source>
</evidence>
<dbReference type="InterPro" id="IPR051996">
    <property type="entry name" value="Cytochrome_P450_78A"/>
</dbReference>
<sequence>MAFSLGETRVIVTSNPDVPKEIFTSPVFADRPVKQSAYSLMFNRAIGFAPYGVYWRTLRKIASTHLFCPRQISNSEAQRFEIANQMITVIAGLKGQFSVRDILKRASLNNMMCSVFGRECQLGSDESDELSRLSEEGYELLGKLNWGDHLPWLAGLDLQKVGSRCSKLVPKVNRFVNRIISEHRDRAQALANQDFVDVLLSLHGPDKLSDPGMVAVLWSFCERGSEL</sequence>
<keyword evidence="9" id="KW-1185">Reference proteome</keyword>
<dbReference type="PANTHER" id="PTHR47946:SF23">
    <property type="entry name" value="CYTOCHROME P450 78A9"/>
    <property type="match status" value="1"/>
</dbReference>
<dbReference type="InterPro" id="IPR036396">
    <property type="entry name" value="Cyt_P450_sf"/>
</dbReference>
<comment type="caution">
    <text evidence="8">The sequence shown here is derived from an EMBL/GenBank/DDBJ whole genome shotgun (WGS) entry which is preliminary data.</text>
</comment>
<reference evidence="8 9" key="2">
    <citation type="submission" date="2020-07" db="EMBL/GenBank/DDBJ databases">
        <title>Genome assembly of wild tea tree DASZ reveals pedigree and selection history of tea varieties.</title>
        <authorList>
            <person name="Zhang W."/>
        </authorList>
    </citation>
    <scope>NUCLEOTIDE SEQUENCE [LARGE SCALE GENOMIC DNA]</scope>
    <source>
        <strain evidence="9">cv. G240</strain>
        <tissue evidence="8">Leaf</tissue>
    </source>
</reference>
<evidence type="ECO:0000256" key="1">
    <source>
        <dbReference type="ARBA" id="ARBA00001971"/>
    </source>
</evidence>
<organism evidence="8 9">
    <name type="scientific">Camellia sinensis</name>
    <name type="common">Tea plant</name>
    <name type="synonym">Thea sinensis</name>
    <dbReference type="NCBI Taxonomy" id="4442"/>
    <lineage>
        <taxon>Eukaryota</taxon>
        <taxon>Viridiplantae</taxon>
        <taxon>Streptophyta</taxon>
        <taxon>Embryophyta</taxon>
        <taxon>Tracheophyta</taxon>
        <taxon>Spermatophyta</taxon>
        <taxon>Magnoliopsida</taxon>
        <taxon>eudicotyledons</taxon>
        <taxon>Gunneridae</taxon>
        <taxon>Pentapetalae</taxon>
        <taxon>asterids</taxon>
        <taxon>Ericales</taxon>
        <taxon>Theaceae</taxon>
        <taxon>Camellia</taxon>
    </lineage>
</organism>
<evidence type="ECO:0000256" key="3">
    <source>
        <dbReference type="ARBA" id="ARBA00022617"/>
    </source>
</evidence>
<evidence type="ECO:0000256" key="6">
    <source>
        <dbReference type="ARBA" id="ARBA00023004"/>
    </source>
</evidence>
<keyword evidence="4" id="KW-0479">Metal-binding</keyword>
<dbReference type="EMBL" id="JACBKZ010000013">
    <property type="protein sequence ID" value="KAF5934899.1"/>
    <property type="molecule type" value="Genomic_DNA"/>
</dbReference>
<comment type="similarity">
    <text evidence="2">Belongs to the cytochrome P450 family.</text>
</comment>
<evidence type="ECO:0000256" key="4">
    <source>
        <dbReference type="ARBA" id="ARBA00022723"/>
    </source>
</evidence>
<dbReference type="GO" id="GO:0016705">
    <property type="term" value="F:oxidoreductase activity, acting on paired donors, with incorporation or reduction of molecular oxygen"/>
    <property type="evidence" value="ECO:0007669"/>
    <property type="project" value="InterPro"/>
</dbReference>
<keyword evidence="5" id="KW-0560">Oxidoreductase</keyword>
<dbReference type="InterPro" id="IPR001128">
    <property type="entry name" value="Cyt_P450"/>
</dbReference>
<reference evidence="9" key="1">
    <citation type="journal article" date="2020" name="Nat. Commun.">
        <title>Genome assembly of wild tea tree DASZ reveals pedigree and selection history of tea varieties.</title>
        <authorList>
            <person name="Zhang W."/>
            <person name="Zhang Y."/>
            <person name="Qiu H."/>
            <person name="Guo Y."/>
            <person name="Wan H."/>
            <person name="Zhang X."/>
            <person name="Scossa F."/>
            <person name="Alseekh S."/>
            <person name="Zhang Q."/>
            <person name="Wang P."/>
            <person name="Xu L."/>
            <person name="Schmidt M.H."/>
            <person name="Jia X."/>
            <person name="Li D."/>
            <person name="Zhu A."/>
            <person name="Guo F."/>
            <person name="Chen W."/>
            <person name="Ni D."/>
            <person name="Usadel B."/>
            <person name="Fernie A.R."/>
            <person name="Wen W."/>
        </authorList>
    </citation>
    <scope>NUCLEOTIDE SEQUENCE [LARGE SCALE GENOMIC DNA]</scope>
    <source>
        <strain evidence="9">cv. G240</strain>
    </source>
</reference>
<keyword evidence="3" id="KW-0349">Heme</keyword>
<evidence type="ECO:0000256" key="2">
    <source>
        <dbReference type="ARBA" id="ARBA00010617"/>
    </source>
</evidence>
<evidence type="ECO:0000256" key="5">
    <source>
        <dbReference type="ARBA" id="ARBA00023002"/>
    </source>
</evidence>
<keyword evidence="6" id="KW-0408">Iron</keyword>
<dbReference type="Gene3D" id="1.10.630.10">
    <property type="entry name" value="Cytochrome P450"/>
    <property type="match status" value="1"/>
</dbReference>
<dbReference type="GO" id="GO:0004497">
    <property type="term" value="F:monooxygenase activity"/>
    <property type="evidence" value="ECO:0007669"/>
    <property type="project" value="UniProtKB-KW"/>
</dbReference>
<dbReference type="GO" id="GO:0005506">
    <property type="term" value="F:iron ion binding"/>
    <property type="evidence" value="ECO:0007669"/>
    <property type="project" value="InterPro"/>
</dbReference>
<dbReference type="AlphaFoldDB" id="A0A7J7G2J6"/>
<dbReference type="SUPFAM" id="SSF48264">
    <property type="entry name" value="Cytochrome P450"/>
    <property type="match status" value="1"/>
</dbReference>